<evidence type="ECO:0000256" key="1">
    <source>
        <dbReference type="SAM" id="SignalP"/>
    </source>
</evidence>
<keyword evidence="1" id="KW-0732">Signal</keyword>
<protein>
    <submittedName>
        <fullName evidence="2">Uncharacterized protein</fullName>
    </submittedName>
</protein>
<dbReference type="Proteomes" id="UP000023152">
    <property type="component" value="Unassembled WGS sequence"/>
</dbReference>
<sequence>MKSSLVLMMLHVSNAFVVISSANEMNTSNCSWTNRQKHFTQHSNTSILAISRDMLLNHLWKLETWKCEQYLQFYNNMTSAPSLQISNNESTNKIIRIFQSTLSANIKQSKKNWHSKTSTMNILISISIIQLTIYKVTLTSATFSVLKNSKVDAMLSTQRSKRTHNSQERVSIGDVGCDKSFLVQHDHKQEFNHQHYLQPLQIFFFQVSLHNPSEYQPQTFAKHNSPQNISTTALPQF</sequence>
<feature type="chain" id="PRO_5012881379" evidence="1">
    <location>
        <begin position="16"/>
        <end position="237"/>
    </location>
</feature>
<keyword evidence="3" id="KW-1185">Reference proteome</keyword>
<name>X6LK84_RETFI</name>
<organism evidence="2 3">
    <name type="scientific">Reticulomyxa filosa</name>
    <dbReference type="NCBI Taxonomy" id="46433"/>
    <lineage>
        <taxon>Eukaryota</taxon>
        <taxon>Sar</taxon>
        <taxon>Rhizaria</taxon>
        <taxon>Retaria</taxon>
        <taxon>Foraminifera</taxon>
        <taxon>Monothalamids</taxon>
        <taxon>Reticulomyxidae</taxon>
        <taxon>Reticulomyxa</taxon>
    </lineage>
</organism>
<reference evidence="2 3" key="1">
    <citation type="journal article" date="2013" name="Curr. Biol.">
        <title>The Genome of the Foraminiferan Reticulomyxa filosa.</title>
        <authorList>
            <person name="Glockner G."/>
            <person name="Hulsmann N."/>
            <person name="Schleicher M."/>
            <person name="Noegel A.A."/>
            <person name="Eichinger L."/>
            <person name="Gallinger C."/>
            <person name="Pawlowski J."/>
            <person name="Sierra R."/>
            <person name="Euteneuer U."/>
            <person name="Pillet L."/>
            <person name="Moustafa A."/>
            <person name="Platzer M."/>
            <person name="Groth M."/>
            <person name="Szafranski K."/>
            <person name="Schliwa M."/>
        </authorList>
    </citation>
    <scope>NUCLEOTIDE SEQUENCE [LARGE SCALE GENOMIC DNA]</scope>
</reference>
<accession>X6LK84</accession>
<dbReference type="AlphaFoldDB" id="X6LK84"/>
<comment type="caution">
    <text evidence="2">The sequence shown here is derived from an EMBL/GenBank/DDBJ whole genome shotgun (WGS) entry which is preliminary data.</text>
</comment>
<gene>
    <name evidence="2" type="ORF">RFI_35664</name>
</gene>
<evidence type="ECO:0000313" key="2">
    <source>
        <dbReference type="EMBL" id="ETO01776.1"/>
    </source>
</evidence>
<proteinExistence type="predicted"/>
<evidence type="ECO:0000313" key="3">
    <source>
        <dbReference type="Proteomes" id="UP000023152"/>
    </source>
</evidence>
<feature type="signal peptide" evidence="1">
    <location>
        <begin position="1"/>
        <end position="15"/>
    </location>
</feature>
<dbReference type="EMBL" id="ASPP01037444">
    <property type="protein sequence ID" value="ETO01776.1"/>
    <property type="molecule type" value="Genomic_DNA"/>
</dbReference>